<dbReference type="PRINTS" id="PR00722">
    <property type="entry name" value="CHYMOTRYPSIN"/>
</dbReference>
<dbReference type="AlphaFoldDB" id="A0A7J6CZF5"/>
<dbReference type="SUPFAM" id="SSF90188">
    <property type="entry name" value="Somatomedin B domain"/>
    <property type="match status" value="1"/>
</dbReference>
<dbReference type="InterPro" id="IPR043504">
    <property type="entry name" value="Peptidase_S1_PA_chymotrypsin"/>
</dbReference>
<keyword evidence="2 8" id="KW-0732">Signal</keyword>
<evidence type="ECO:0008006" key="13">
    <source>
        <dbReference type="Google" id="ProtNLM"/>
    </source>
</evidence>
<dbReference type="PANTHER" id="PTHR24252:SF7">
    <property type="entry name" value="HYALIN"/>
    <property type="match status" value="1"/>
</dbReference>
<gene>
    <name evidence="11" type="ORF">G5714_007130</name>
</gene>
<dbReference type="Gene3D" id="4.10.410.20">
    <property type="match status" value="2"/>
</dbReference>
<dbReference type="PANTHER" id="PTHR24252">
    <property type="entry name" value="ACROSIN-RELATED"/>
    <property type="match status" value="1"/>
</dbReference>
<evidence type="ECO:0000256" key="5">
    <source>
        <dbReference type="ARBA" id="ARBA00023157"/>
    </source>
</evidence>
<organism evidence="11 12">
    <name type="scientific">Onychostoma macrolepis</name>
    <dbReference type="NCBI Taxonomy" id="369639"/>
    <lineage>
        <taxon>Eukaryota</taxon>
        <taxon>Metazoa</taxon>
        <taxon>Chordata</taxon>
        <taxon>Craniata</taxon>
        <taxon>Vertebrata</taxon>
        <taxon>Euteleostomi</taxon>
        <taxon>Actinopterygii</taxon>
        <taxon>Neopterygii</taxon>
        <taxon>Teleostei</taxon>
        <taxon>Ostariophysi</taxon>
        <taxon>Cypriniformes</taxon>
        <taxon>Cyprinidae</taxon>
        <taxon>Acrossocheilinae</taxon>
        <taxon>Onychostoma</taxon>
    </lineage>
</organism>
<reference evidence="11 12" key="1">
    <citation type="submission" date="2020-04" db="EMBL/GenBank/DDBJ databases">
        <title>Chromosome-level genome assembly of a cyprinid fish Onychostoma macrolepis by integration of Nanopore Sequencing, Bionano and Hi-C technology.</title>
        <authorList>
            <person name="Wang D."/>
        </authorList>
    </citation>
    <scope>NUCLEOTIDE SEQUENCE [LARGE SCALE GENOMIC DNA]</scope>
    <source>
        <strain evidence="11">SWU-2019</strain>
        <tissue evidence="11">Muscle</tissue>
    </source>
</reference>
<feature type="chain" id="PRO_5029629181" description="Transmembrane protease serine 9-like" evidence="8">
    <location>
        <begin position="21"/>
        <end position="969"/>
    </location>
</feature>
<keyword evidence="3 6" id="KW-0378">Hydrolase</keyword>
<keyword evidence="12" id="KW-1185">Reference proteome</keyword>
<evidence type="ECO:0000256" key="1">
    <source>
        <dbReference type="ARBA" id="ARBA00022670"/>
    </source>
</evidence>
<feature type="domain" description="Peptidase S1" evidence="9">
    <location>
        <begin position="366"/>
        <end position="599"/>
    </location>
</feature>
<dbReference type="Gene3D" id="2.40.10.10">
    <property type="entry name" value="Trypsin-like serine proteases"/>
    <property type="match status" value="3"/>
</dbReference>
<comment type="caution">
    <text evidence="11">The sequence shown here is derived from an EMBL/GenBank/DDBJ whole genome shotgun (WGS) entry which is preliminary data.</text>
</comment>
<dbReference type="Proteomes" id="UP000579812">
    <property type="component" value="Unassembled WGS sequence"/>
</dbReference>
<dbReference type="InterPro" id="IPR018114">
    <property type="entry name" value="TRYPSIN_HIS"/>
</dbReference>
<dbReference type="InterPro" id="IPR001254">
    <property type="entry name" value="Trypsin_dom"/>
</dbReference>
<evidence type="ECO:0000256" key="8">
    <source>
        <dbReference type="SAM" id="SignalP"/>
    </source>
</evidence>
<feature type="compositionally biased region" description="Low complexity" evidence="7">
    <location>
        <begin position="287"/>
        <end position="321"/>
    </location>
</feature>
<dbReference type="InterPro" id="IPR009003">
    <property type="entry name" value="Peptidase_S1_PA"/>
</dbReference>
<keyword evidence="4 6" id="KW-0720">Serine protease</keyword>
<evidence type="ECO:0000313" key="12">
    <source>
        <dbReference type="Proteomes" id="UP000579812"/>
    </source>
</evidence>
<name>A0A7J6CZF5_9TELE</name>
<dbReference type="SMART" id="SM00201">
    <property type="entry name" value="SO"/>
    <property type="match status" value="2"/>
</dbReference>
<dbReference type="InterPro" id="IPR001212">
    <property type="entry name" value="Somatomedin_B_dom"/>
</dbReference>
<dbReference type="InterPro" id="IPR001314">
    <property type="entry name" value="Peptidase_S1A"/>
</dbReference>
<evidence type="ECO:0000256" key="7">
    <source>
        <dbReference type="SAM" id="MobiDB-lite"/>
    </source>
</evidence>
<dbReference type="Pfam" id="PF00089">
    <property type="entry name" value="Trypsin"/>
    <property type="match status" value="3"/>
</dbReference>
<evidence type="ECO:0000256" key="6">
    <source>
        <dbReference type="RuleBase" id="RU363034"/>
    </source>
</evidence>
<feature type="domain" description="SMB" evidence="10">
    <location>
        <begin position="931"/>
        <end position="969"/>
    </location>
</feature>
<keyword evidence="1 6" id="KW-0645">Protease</keyword>
<accession>A0A7J6CZF5</accession>
<feature type="compositionally biased region" description="Polar residues" evidence="7">
    <location>
        <begin position="328"/>
        <end position="342"/>
    </location>
</feature>
<dbReference type="GO" id="GO:0004252">
    <property type="term" value="F:serine-type endopeptidase activity"/>
    <property type="evidence" value="ECO:0007669"/>
    <property type="project" value="InterPro"/>
</dbReference>
<feature type="region of interest" description="Disordered" evidence="7">
    <location>
        <begin position="287"/>
        <end position="354"/>
    </location>
</feature>
<feature type="signal peptide" evidence="8">
    <location>
        <begin position="1"/>
        <end position="20"/>
    </location>
</feature>
<feature type="domain" description="SMB" evidence="10">
    <location>
        <begin position="620"/>
        <end position="661"/>
    </location>
</feature>
<evidence type="ECO:0000259" key="9">
    <source>
        <dbReference type="PROSITE" id="PS50240"/>
    </source>
</evidence>
<dbReference type="PROSITE" id="PS50240">
    <property type="entry name" value="TRYPSIN_DOM"/>
    <property type="match status" value="3"/>
</dbReference>
<dbReference type="InterPro" id="IPR033116">
    <property type="entry name" value="TRYPSIN_SER"/>
</dbReference>
<feature type="domain" description="Peptidase S1" evidence="9">
    <location>
        <begin position="675"/>
        <end position="910"/>
    </location>
</feature>
<evidence type="ECO:0000256" key="4">
    <source>
        <dbReference type="ARBA" id="ARBA00022825"/>
    </source>
</evidence>
<dbReference type="EMBL" id="JAAMOB010000006">
    <property type="protein sequence ID" value="KAF4112335.1"/>
    <property type="molecule type" value="Genomic_DNA"/>
</dbReference>
<sequence>MWRLPCVSLALLLCVQGSLSQMNVCGQAPLNTRIVGGVDAFEGSWPWQVSLHSSNFGGHFCGGSLINSEWVLTAAHCLPGVSASVLLVYLGKRTQQGVNTYEISRNVISIIVHPSYNSQSSDNDIALLRLSSAVTFNDYIRPVCLAAQSSVFPSGTSSWITGWGDVQSGVSLPAPGILQETMVPVVANDQCNTLLGSGSVTTNMMCAGLIAGGKDTCQGDSGGPMVSKQCLVWVQSGITSWGYGCADPNAPGVYTRVSQYQSWITNNVGQNQPGFIIFNPSSTCQSVSTDSPASTTSPVSTTSTTSTTSRVSATSRTTATFRPPPNQSKPQSQTDHVYTATKQSHHTKHQRDPRHFCGQAPLNTRIVGGVNAPDGSWPWQVSLHTSGRHFCGGSLINNEWVLTAAHCLPGVSTSSLRVYLGRRTQEGVNTHEISRNVRTIIVHPSYDSNTNNNDIALLRLSSTVTFNDYIRPVCLAAQSSVFSSGTSSWITGWGDVQSGGSLPAPGILQETMVPVVDNVRCNALLGSGSVTSNMMCAGLTQGGKDTCQGDSGGPMVSRQCSVWVQSGITSWGYGCADPNSPGVYTRVSRYQSWITNRIGQNLPGYVTFNPPTSCSSASLTSTSCRGRCNEKYNSRFRCNCNTNCSINCCKDYRQRCASSLSQLNVCGQAPLNTRIVGGVNAPDGSWPWQVSLHSTLYGGHFCGGSLINNEWVLTAAHCLPDVSASSLRVYLGRRTQEGVNANEISRNVRTIIVHSAYDSITNDNDIALLRLSSTVTFNDYIRPVCLAAQSSVFSSGTSSWITGWGDVHAGESLPAPGILQETMVPVVDNVRCNALLGSGSVTSNMMCAGLTQGGKDTCQGDSGGPMVSRQCSVWVQSGITSWGYGCADPNAPGVYTRVSRYQSWITNRIGQNLPGYVTFNPPTSCSSASLTSTSCVGRCNEKYNSRFRCNCNTNCSINCCKDYRQRCAM</sequence>
<dbReference type="FunFam" id="2.40.10.10:FF:000057">
    <property type="entry name" value="Zgc:100868"/>
    <property type="match status" value="1"/>
</dbReference>
<dbReference type="SMART" id="SM00020">
    <property type="entry name" value="Tryp_SPc"/>
    <property type="match status" value="3"/>
</dbReference>
<feature type="domain" description="Peptidase S1" evidence="9">
    <location>
        <begin position="34"/>
        <end position="269"/>
    </location>
</feature>
<evidence type="ECO:0000313" key="11">
    <source>
        <dbReference type="EMBL" id="KAF4112335.1"/>
    </source>
</evidence>
<protein>
    <recommendedName>
        <fullName evidence="13">Transmembrane protease serine 9-like</fullName>
    </recommendedName>
</protein>
<keyword evidence="5" id="KW-1015">Disulfide bond</keyword>
<dbReference type="PROSITE" id="PS50958">
    <property type="entry name" value="SMB_2"/>
    <property type="match status" value="2"/>
</dbReference>
<dbReference type="PROSITE" id="PS00135">
    <property type="entry name" value="TRYPSIN_SER"/>
    <property type="match status" value="3"/>
</dbReference>
<dbReference type="PROSITE" id="PS00134">
    <property type="entry name" value="TRYPSIN_HIS"/>
    <property type="match status" value="3"/>
</dbReference>
<dbReference type="GO" id="GO:0006508">
    <property type="term" value="P:proteolysis"/>
    <property type="evidence" value="ECO:0007669"/>
    <property type="project" value="UniProtKB-KW"/>
</dbReference>
<dbReference type="CDD" id="cd00190">
    <property type="entry name" value="Tryp_SPc"/>
    <property type="match status" value="3"/>
</dbReference>
<dbReference type="InterPro" id="IPR036024">
    <property type="entry name" value="Somatomedin_B-like_dom_sf"/>
</dbReference>
<evidence type="ECO:0000259" key="10">
    <source>
        <dbReference type="PROSITE" id="PS50958"/>
    </source>
</evidence>
<evidence type="ECO:0000256" key="3">
    <source>
        <dbReference type="ARBA" id="ARBA00022801"/>
    </source>
</evidence>
<dbReference type="FunFam" id="2.40.10.10:FF:000024">
    <property type="entry name" value="Serine protease 53"/>
    <property type="match status" value="2"/>
</dbReference>
<feature type="compositionally biased region" description="Basic residues" evidence="7">
    <location>
        <begin position="343"/>
        <end position="352"/>
    </location>
</feature>
<dbReference type="SUPFAM" id="SSF50494">
    <property type="entry name" value="Trypsin-like serine proteases"/>
    <property type="match status" value="3"/>
</dbReference>
<proteinExistence type="predicted"/>
<evidence type="ECO:0000256" key="2">
    <source>
        <dbReference type="ARBA" id="ARBA00022729"/>
    </source>
</evidence>